<evidence type="ECO:0000259" key="1">
    <source>
        <dbReference type="Pfam" id="PF01425"/>
    </source>
</evidence>
<sequence>MVTEHRTEAEKAESGFISRFTLGEGELTFAVKDSLDIAGFPTRAGSPVLQDAPPAVRHAAVVEALLDNGCQLRGKTTLHELAFGVTGINPHSGTPRNPHYPQLIPGGSSSGSAAVVAAGEVDFAVGTDTGGSVRMPAACCGVAGLKPSFGRLSRAGVMPTESSLDCVGLFARDIATLRQALAKALGESAPPARRDAPAISYLAGTATPEIEQLIVSRLQQAGLAWTRAELPGFNEAHQAGLTVISQENWLAFHSIINAPNLAPDVARRIHAGAEIGPQQRQAAESVRQQFSAAVDAQLAKTPLIVLPTLPECPPTLEEAADPLKVVNLTRLVRPFNLSGHPALSLPLGEINHRPVALQLVANKNKEFDLLNYAEYLLEKLK</sequence>
<dbReference type="KEGG" id="eae:EAE_02310"/>
<gene>
    <name evidence="2" type="ordered locus">EAE_02310</name>
</gene>
<dbReference type="GO" id="GO:0003824">
    <property type="term" value="F:catalytic activity"/>
    <property type="evidence" value="ECO:0007669"/>
    <property type="project" value="InterPro"/>
</dbReference>
<dbReference type="InterPro" id="IPR020556">
    <property type="entry name" value="Amidase_CS"/>
</dbReference>
<reference evidence="2 3" key="1">
    <citation type="journal article" date="2012" name="J. Bacteriol.">
        <title>Complete genome sequence of Enterobacter aerogenes KCTC 2190.</title>
        <authorList>
            <person name="Shin S.H."/>
            <person name="Kim S."/>
            <person name="Kim J.Y."/>
            <person name="Lee S."/>
            <person name="Um Y."/>
            <person name="Oh M.K."/>
            <person name="Kim Y.R."/>
            <person name="Lee J."/>
            <person name="Yang K.S."/>
        </authorList>
    </citation>
    <scope>NUCLEOTIDE SEQUENCE [LARGE SCALE GENOMIC DNA]</scope>
    <source>
        <strain evidence="2 3">KCTC 2190</strain>
    </source>
</reference>
<dbReference type="HOGENOM" id="CLU_009600_0_3_6"/>
<dbReference type="InterPro" id="IPR000120">
    <property type="entry name" value="Amidase"/>
</dbReference>
<dbReference type="PROSITE" id="PS00571">
    <property type="entry name" value="AMIDASES"/>
    <property type="match status" value="1"/>
</dbReference>
<dbReference type="PANTHER" id="PTHR11895">
    <property type="entry name" value="TRANSAMIDASE"/>
    <property type="match status" value="1"/>
</dbReference>
<dbReference type="eggNOG" id="COG0154">
    <property type="taxonomic scope" value="Bacteria"/>
</dbReference>
<dbReference type="InterPro" id="IPR036928">
    <property type="entry name" value="AS_sf"/>
</dbReference>
<dbReference type="PATRIC" id="fig|1028307.3.peg.459"/>
<accession>A0A0H3FRC9</accession>
<dbReference type="InterPro" id="IPR023631">
    <property type="entry name" value="Amidase_dom"/>
</dbReference>
<dbReference type="Proteomes" id="UP000008881">
    <property type="component" value="Chromosome"/>
</dbReference>
<dbReference type="Pfam" id="PF01425">
    <property type="entry name" value="Amidase"/>
    <property type="match status" value="2"/>
</dbReference>
<name>A0A0H3FRC9_KLEAK</name>
<dbReference type="RefSeq" id="WP_015703346.1">
    <property type="nucleotide sequence ID" value="NC_015663.1"/>
</dbReference>
<dbReference type="PANTHER" id="PTHR11895:SF67">
    <property type="entry name" value="AMIDASE DOMAIN-CONTAINING PROTEIN"/>
    <property type="match status" value="1"/>
</dbReference>
<organism evidence="2 3">
    <name type="scientific">Klebsiella aerogenes (strain ATCC 13048 / DSM 30053 / CCUG 1429 / JCM 1235 / KCTC 2190 / NBRC 13534 / NCIMB 10102 / NCTC 10006 / CDC 819-56)</name>
    <name type="common">Enterobacter aerogenes</name>
    <dbReference type="NCBI Taxonomy" id="1028307"/>
    <lineage>
        <taxon>Bacteria</taxon>
        <taxon>Pseudomonadati</taxon>
        <taxon>Pseudomonadota</taxon>
        <taxon>Gammaproteobacteria</taxon>
        <taxon>Enterobacterales</taxon>
        <taxon>Enterobacteriaceae</taxon>
        <taxon>Klebsiella/Raoultella group</taxon>
        <taxon>Klebsiella</taxon>
    </lineage>
</organism>
<dbReference type="SUPFAM" id="SSF75304">
    <property type="entry name" value="Amidase signature (AS) enzymes"/>
    <property type="match status" value="1"/>
</dbReference>
<evidence type="ECO:0000313" key="2">
    <source>
        <dbReference type="EMBL" id="AEG95397.1"/>
    </source>
</evidence>
<keyword evidence="3" id="KW-1185">Reference proteome</keyword>
<evidence type="ECO:0000313" key="3">
    <source>
        <dbReference type="Proteomes" id="UP000008881"/>
    </source>
</evidence>
<feature type="domain" description="Amidase" evidence="1">
    <location>
        <begin position="29"/>
        <end position="189"/>
    </location>
</feature>
<dbReference type="GeneID" id="93313595"/>
<protein>
    <submittedName>
        <fullName evidence="2">Amidase</fullName>
    </submittedName>
</protein>
<feature type="domain" description="Amidase" evidence="1">
    <location>
        <begin position="256"/>
        <end position="370"/>
    </location>
</feature>
<proteinExistence type="predicted"/>
<dbReference type="AlphaFoldDB" id="A0A0H3FRC9"/>
<dbReference type="Gene3D" id="3.90.1300.10">
    <property type="entry name" value="Amidase signature (AS) domain"/>
    <property type="match status" value="1"/>
</dbReference>
<dbReference type="EMBL" id="CP002824">
    <property type="protein sequence ID" value="AEG95397.1"/>
    <property type="molecule type" value="Genomic_DNA"/>
</dbReference>
<dbReference type="OrthoDB" id="9811471at2"/>